<reference evidence="3 4" key="1">
    <citation type="submission" date="2016-08" db="EMBL/GenBank/DDBJ databases">
        <authorList>
            <person name="Seilhamer J.J."/>
        </authorList>
    </citation>
    <scope>NUCLEOTIDE SEQUENCE [LARGE SCALE GENOMIC DNA]</scope>
    <source>
        <strain evidence="3">M3/6</strain>
    </source>
</reference>
<dbReference type="AlphaFoldDB" id="A0A1R3T946"/>
<keyword evidence="4" id="KW-1185">Reference proteome</keyword>
<accession>A0A1R3T946</accession>
<dbReference type="Gene3D" id="2.60.120.260">
    <property type="entry name" value="Galactose-binding domain-like"/>
    <property type="match status" value="1"/>
</dbReference>
<dbReference type="Pfam" id="PF22633">
    <property type="entry name" value="F5_F8_type_C_2"/>
    <property type="match status" value="1"/>
</dbReference>
<evidence type="ECO:0000259" key="2">
    <source>
        <dbReference type="PROSITE" id="PS50022"/>
    </source>
</evidence>
<feature type="chain" id="PRO_5010372606" evidence="1">
    <location>
        <begin position="22"/>
        <end position="368"/>
    </location>
</feature>
<keyword evidence="1" id="KW-0732">Signal</keyword>
<proteinExistence type="predicted"/>
<feature type="domain" description="F5/8 type C" evidence="2">
    <location>
        <begin position="225"/>
        <end position="368"/>
    </location>
</feature>
<evidence type="ECO:0000256" key="1">
    <source>
        <dbReference type="SAM" id="SignalP"/>
    </source>
</evidence>
<evidence type="ECO:0000313" key="3">
    <source>
        <dbReference type="EMBL" id="SCD20054.1"/>
    </source>
</evidence>
<protein>
    <submittedName>
        <fullName evidence="3">F5/8 type C domain</fullName>
    </submittedName>
</protein>
<feature type="signal peptide" evidence="1">
    <location>
        <begin position="1"/>
        <end position="21"/>
    </location>
</feature>
<dbReference type="InterPro" id="IPR008979">
    <property type="entry name" value="Galactose-bd-like_sf"/>
</dbReference>
<dbReference type="EMBL" id="LT605205">
    <property type="protein sequence ID" value="SCD20054.1"/>
    <property type="molecule type" value="Genomic_DNA"/>
</dbReference>
<dbReference type="PROSITE" id="PS51257">
    <property type="entry name" value="PROKAR_LIPOPROTEIN"/>
    <property type="match status" value="1"/>
</dbReference>
<dbReference type="RefSeq" id="WP_083710955.1">
    <property type="nucleotide sequence ID" value="NZ_DAMBAO010000010.1"/>
</dbReference>
<sequence length="368" mass="42458">MKQKKYLSIILISLLMVLACSEMNDKHDFYLQEGEIIYIGRVDSARVLPGENRFLLRYWITDMRAKELIIYWNQMEDSLIVPIPAHQSTDSIDVLIGDKENIIPEGNYTFQLVSSDGDNLRSIVFERLGNVYGQQFSSTLSNRFIRSVDYDSDKQEVTINWGEPSSSREIGVEMTYFTGEEKNMVQYTNEEIGSKIVLNDVNVERGVSYRTMFLPEPIAIDTFFTASVPLTILQNVALHKPVKTSSNLNDSYDGSKAVDGIISTASRWITIAGEGLEHWIEVDLGKEYSLYSFKVHKHLYNEFLLPNFTFQVQKDGEWVDVSKVENYLGEIYELVFPKEVVTDKVRLFVPIYPNNMVRLMELYVYVKY</sequence>
<dbReference type="PROSITE" id="PS50022">
    <property type="entry name" value="FA58C_3"/>
    <property type="match status" value="1"/>
</dbReference>
<dbReference type="SUPFAM" id="SSF49785">
    <property type="entry name" value="Galactose-binding domain-like"/>
    <property type="match status" value="1"/>
</dbReference>
<dbReference type="KEGG" id="psac:PSM36_1230"/>
<gene>
    <name evidence="3" type="ORF">PSM36_1230</name>
</gene>
<dbReference type="STRING" id="1642647.PSM36_1230"/>
<name>A0A1R3T946_9BACT</name>
<dbReference type="Proteomes" id="UP000187464">
    <property type="component" value="Chromosome I"/>
</dbReference>
<dbReference type="Pfam" id="PF16389">
    <property type="entry name" value="DUF4998"/>
    <property type="match status" value="1"/>
</dbReference>
<evidence type="ECO:0000313" key="4">
    <source>
        <dbReference type="Proteomes" id="UP000187464"/>
    </source>
</evidence>
<organism evidence="3 4">
    <name type="scientific">Proteiniphilum saccharofermentans</name>
    <dbReference type="NCBI Taxonomy" id="1642647"/>
    <lineage>
        <taxon>Bacteria</taxon>
        <taxon>Pseudomonadati</taxon>
        <taxon>Bacteroidota</taxon>
        <taxon>Bacteroidia</taxon>
        <taxon>Bacteroidales</taxon>
        <taxon>Dysgonomonadaceae</taxon>
        <taxon>Proteiniphilum</taxon>
    </lineage>
</organism>
<dbReference type="InterPro" id="IPR000421">
    <property type="entry name" value="FA58C"/>
</dbReference>